<feature type="region of interest" description="Disordered" evidence="1">
    <location>
        <begin position="49"/>
        <end position="103"/>
    </location>
</feature>
<name>A0A4U6UWT0_SETVI</name>
<evidence type="ECO:0000313" key="2">
    <source>
        <dbReference type="EMBL" id="TKW19975.1"/>
    </source>
</evidence>
<dbReference type="Gramene" id="TKW19975">
    <property type="protein sequence ID" value="TKW19975"/>
    <property type="gene ID" value="SEVIR_4G055400v2"/>
</dbReference>
<evidence type="ECO:0000256" key="1">
    <source>
        <dbReference type="SAM" id="MobiDB-lite"/>
    </source>
</evidence>
<organism evidence="2 3">
    <name type="scientific">Setaria viridis</name>
    <name type="common">Green bristlegrass</name>
    <name type="synonym">Setaria italica subsp. viridis</name>
    <dbReference type="NCBI Taxonomy" id="4556"/>
    <lineage>
        <taxon>Eukaryota</taxon>
        <taxon>Viridiplantae</taxon>
        <taxon>Streptophyta</taxon>
        <taxon>Embryophyta</taxon>
        <taxon>Tracheophyta</taxon>
        <taxon>Spermatophyta</taxon>
        <taxon>Magnoliopsida</taxon>
        <taxon>Liliopsida</taxon>
        <taxon>Poales</taxon>
        <taxon>Poaceae</taxon>
        <taxon>PACMAD clade</taxon>
        <taxon>Panicoideae</taxon>
        <taxon>Panicodae</taxon>
        <taxon>Paniceae</taxon>
        <taxon>Cenchrinae</taxon>
        <taxon>Setaria</taxon>
    </lineage>
</organism>
<sequence>MAARRLRCPPRSLDRWTGRTPRLRRQPERHFRYLEAYRVEMRRLEKREMASAMDHRSGLSSTQRAPHAGHRNATAFVPASQTTPRARTPVPSPSLGGDSVGGGHRRRRLFDPLLWRPVSTVQSEPAARALMLIVLYSDHH</sequence>
<accession>A0A4U6UWT0</accession>
<keyword evidence="3" id="KW-1185">Reference proteome</keyword>
<protein>
    <submittedName>
        <fullName evidence="2">Uncharacterized protein</fullName>
    </submittedName>
</protein>
<proteinExistence type="predicted"/>
<dbReference type="AlphaFoldDB" id="A0A4U6UWT0"/>
<reference evidence="2" key="1">
    <citation type="submission" date="2019-03" db="EMBL/GenBank/DDBJ databases">
        <title>WGS assembly of Setaria viridis.</title>
        <authorList>
            <person name="Huang P."/>
            <person name="Jenkins J."/>
            <person name="Grimwood J."/>
            <person name="Barry K."/>
            <person name="Healey A."/>
            <person name="Mamidi S."/>
            <person name="Sreedasyam A."/>
            <person name="Shu S."/>
            <person name="Feldman M."/>
            <person name="Wu J."/>
            <person name="Yu Y."/>
            <person name="Chen C."/>
            <person name="Johnson J."/>
            <person name="Rokhsar D."/>
            <person name="Baxter I."/>
            <person name="Schmutz J."/>
            <person name="Brutnell T."/>
            <person name="Kellogg E."/>
        </authorList>
    </citation>
    <scope>NUCLEOTIDE SEQUENCE [LARGE SCALE GENOMIC DNA]</scope>
</reference>
<dbReference type="EMBL" id="CM016555">
    <property type="protein sequence ID" value="TKW19975.1"/>
    <property type="molecule type" value="Genomic_DNA"/>
</dbReference>
<evidence type="ECO:0000313" key="3">
    <source>
        <dbReference type="Proteomes" id="UP000298652"/>
    </source>
</evidence>
<feature type="region of interest" description="Disordered" evidence="1">
    <location>
        <begin position="1"/>
        <end position="20"/>
    </location>
</feature>
<dbReference type="Proteomes" id="UP000298652">
    <property type="component" value="Chromosome 4"/>
</dbReference>
<gene>
    <name evidence="2" type="ORF">SEVIR_4G055400v2</name>
</gene>